<dbReference type="Proteomes" id="UP000321598">
    <property type="component" value="Unassembled WGS sequence"/>
</dbReference>
<accession>A0A380CWQ3</accession>
<gene>
    <name evidence="3" type="ORF">NCTC12413_02663</name>
    <name evidence="2" type="ORF">SAR03_04120</name>
</gene>
<organism evidence="3 4">
    <name type="scientific">Staphylococcus arlettae</name>
    <dbReference type="NCBI Taxonomy" id="29378"/>
    <lineage>
        <taxon>Bacteria</taxon>
        <taxon>Bacillati</taxon>
        <taxon>Bacillota</taxon>
        <taxon>Bacilli</taxon>
        <taxon>Bacillales</taxon>
        <taxon>Staphylococcaceae</taxon>
        <taxon>Staphylococcus</taxon>
    </lineage>
</organism>
<evidence type="ECO:0000256" key="1">
    <source>
        <dbReference type="SAM" id="Phobius"/>
    </source>
</evidence>
<evidence type="ECO:0000313" key="2">
    <source>
        <dbReference type="EMBL" id="GEP99374.1"/>
    </source>
</evidence>
<reference evidence="3 4" key="1">
    <citation type="submission" date="2018-06" db="EMBL/GenBank/DDBJ databases">
        <authorList>
            <consortium name="Pathogen Informatics"/>
            <person name="Doyle S."/>
        </authorList>
    </citation>
    <scope>NUCLEOTIDE SEQUENCE [LARGE SCALE GENOMIC DNA]</scope>
    <source>
        <strain evidence="3 4">NCTC12413</strain>
    </source>
</reference>
<evidence type="ECO:0000313" key="3">
    <source>
        <dbReference type="EMBL" id="SUJ30217.1"/>
    </source>
</evidence>
<dbReference type="EMBL" id="UGZE01000001">
    <property type="protein sequence ID" value="SUJ30217.1"/>
    <property type="molecule type" value="Genomic_DNA"/>
</dbReference>
<feature type="transmembrane region" description="Helical" evidence="1">
    <location>
        <begin position="6"/>
        <end position="24"/>
    </location>
</feature>
<protein>
    <recommendedName>
        <fullName evidence="6">DoxX family protein</fullName>
    </recommendedName>
</protein>
<dbReference type="EMBL" id="BKAV01000002">
    <property type="protein sequence ID" value="GEP99374.1"/>
    <property type="molecule type" value="Genomic_DNA"/>
</dbReference>
<keyword evidence="1" id="KW-1133">Transmembrane helix</keyword>
<name>A0A380CWQ3_9STAP</name>
<dbReference type="AlphaFoldDB" id="A0A380CWQ3"/>
<dbReference type="Proteomes" id="UP000254956">
    <property type="component" value="Unassembled WGS sequence"/>
</dbReference>
<proteinExistence type="predicted"/>
<keyword evidence="5" id="KW-1185">Reference proteome</keyword>
<keyword evidence="1" id="KW-0472">Membrane</keyword>
<evidence type="ECO:0000313" key="5">
    <source>
        <dbReference type="Proteomes" id="UP000321598"/>
    </source>
</evidence>
<keyword evidence="1" id="KW-0812">Transmembrane</keyword>
<evidence type="ECO:0008006" key="6">
    <source>
        <dbReference type="Google" id="ProtNLM"/>
    </source>
</evidence>
<reference evidence="2 5" key="2">
    <citation type="submission" date="2019-07" db="EMBL/GenBank/DDBJ databases">
        <title>Whole genome shotgun sequence of Staphylococcus arlettae NBRC 109765.</title>
        <authorList>
            <person name="Hosoyama A."/>
            <person name="Uohara A."/>
            <person name="Ohji S."/>
            <person name="Ichikawa N."/>
        </authorList>
    </citation>
    <scope>NUCLEOTIDE SEQUENCE [LARGE SCALE GENOMIC DNA]</scope>
    <source>
        <strain evidence="2 5">NBRC 109765</strain>
    </source>
</reference>
<sequence>MHIIIIILQIVVGIFFLMTGVKILSGTMSQEFERLGYPKIFNQITGIFNL</sequence>
<evidence type="ECO:0000313" key="4">
    <source>
        <dbReference type="Proteomes" id="UP000254956"/>
    </source>
</evidence>